<dbReference type="PROSITE" id="PS51355">
    <property type="entry name" value="GLUTATHIONE_PEROXID_3"/>
    <property type="match status" value="1"/>
</dbReference>
<dbReference type="InterPro" id="IPR013766">
    <property type="entry name" value="Thioredoxin_domain"/>
</dbReference>
<reference evidence="7" key="1">
    <citation type="submission" date="2022-06" db="EMBL/GenBank/DDBJ databases">
        <title>Solitalea sp. MAHUQ-68 isolated from rhizospheric soil.</title>
        <authorList>
            <person name="Huq M.A."/>
        </authorList>
    </citation>
    <scope>NUCLEOTIDE SEQUENCE</scope>
    <source>
        <strain evidence="7">MAHUQ-68</strain>
    </source>
</reference>
<dbReference type="EMBL" id="JAMWYS010000024">
    <property type="protein sequence ID" value="MCO4292230.1"/>
    <property type="molecule type" value="Genomic_DNA"/>
</dbReference>
<dbReference type="InterPro" id="IPR036249">
    <property type="entry name" value="Thioredoxin-like_sf"/>
</dbReference>
<evidence type="ECO:0000313" key="7">
    <source>
        <dbReference type="EMBL" id="MCO4292230.1"/>
    </source>
</evidence>
<dbReference type="InterPro" id="IPR000889">
    <property type="entry name" value="Glutathione_peroxidase"/>
</dbReference>
<evidence type="ECO:0000256" key="3">
    <source>
        <dbReference type="ARBA" id="ARBA00023002"/>
    </source>
</evidence>
<dbReference type="PIRSF" id="PIRSF000303">
    <property type="entry name" value="Glutathion_perox"/>
    <property type="match status" value="1"/>
</dbReference>
<sequence length="165" mass="19098">MSTTSIYHHKVSNIKGEEVSLEKFKGKVLLIVNTATECGLTPQLQDLEKLYEEFKDHDFEILGFPSNDFGAQEPRSENEIQEFCMVNYGVSFPMFSKIHVKGEQAHPFYKFLSEKKQNGKVNSKPLWNFHKYLVDKDGHVVDYFLPVTKPLNSRVTKKIRSLLIK</sequence>
<dbReference type="FunFam" id="3.40.30.10:FF:000010">
    <property type="entry name" value="Glutathione peroxidase"/>
    <property type="match status" value="1"/>
</dbReference>
<dbReference type="AlphaFoldDB" id="A0A9X2F165"/>
<evidence type="ECO:0000259" key="6">
    <source>
        <dbReference type="PROSITE" id="PS51352"/>
    </source>
</evidence>
<evidence type="ECO:0000256" key="5">
    <source>
        <dbReference type="RuleBase" id="RU000499"/>
    </source>
</evidence>
<proteinExistence type="inferred from homology"/>
<dbReference type="InterPro" id="IPR029759">
    <property type="entry name" value="GPX_AS"/>
</dbReference>
<dbReference type="Gene3D" id="3.40.30.10">
    <property type="entry name" value="Glutaredoxin"/>
    <property type="match status" value="1"/>
</dbReference>
<dbReference type="PROSITE" id="PS51352">
    <property type="entry name" value="THIOREDOXIN_2"/>
    <property type="match status" value="1"/>
</dbReference>
<keyword evidence="3 5" id="KW-0560">Oxidoreductase</keyword>
<dbReference type="PRINTS" id="PR01011">
    <property type="entry name" value="GLUTPROXDASE"/>
</dbReference>
<dbReference type="CDD" id="cd00340">
    <property type="entry name" value="GSH_Peroxidase"/>
    <property type="match status" value="1"/>
</dbReference>
<feature type="domain" description="Thioredoxin" evidence="6">
    <location>
        <begin position="1"/>
        <end position="164"/>
    </location>
</feature>
<comment type="caution">
    <text evidence="7">The sequence shown here is derived from an EMBL/GenBank/DDBJ whole genome shotgun (WGS) entry which is preliminary data.</text>
</comment>
<protein>
    <recommendedName>
        <fullName evidence="5">Glutathione peroxidase</fullName>
    </recommendedName>
</protein>
<evidence type="ECO:0000256" key="1">
    <source>
        <dbReference type="ARBA" id="ARBA00006926"/>
    </source>
</evidence>
<feature type="active site" evidence="4">
    <location>
        <position position="38"/>
    </location>
</feature>
<dbReference type="GO" id="GO:0034599">
    <property type="term" value="P:cellular response to oxidative stress"/>
    <property type="evidence" value="ECO:0007669"/>
    <property type="project" value="TreeGrafter"/>
</dbReference>
<keyword evidence="8" id="KW-1185">Reference proteome</keyword>
<dbReference type="GO" id="GO:0004601">
    <property type="term" value="F:peroxidase activity"/>
    <property type="evidence" value="ECO:0007669"/>
    <property type="project" value="UniProtKB-KW"/>
</dbReference>
<dbReference type="PANTHER" id="PTHR11592">
    <property type="entry name" value="GLUTATHIONE PEROXIDASE"/>
    <property type="match status" value="1"/>
</dbReference>
<evidence type="ECO:0000313" key="8">
    <source>
        <dbReference type="Proteomes" id="UP001155182"/>
    </source>
</evidence>
<comment type="similarity">
    <text evidence="1 5">Belongs to the glutathione peroxidase family.</text>
</comment>
<dbReference type="Proteomes" id="UP001155182">
    <property type="component" value="Unassembled WGS sequence"/>
</dbReference>
<accession>A0A9X2F165</accession>
<evidence type="ECO:0000256" key="4">
    <source>
        <dbReference type="PIRSR" id="PIRSR000303-1"/>
    </source>
</evidence>
<keyword evidence="2 5" id="KW-0575">Peroxidase</keyword>
<gene>
    <name evidence="7" type="ORF">NF867_05060</name>
</gene>
<dbReference type="PROSITE" id="PS00460">
    <property type="entry name" value="GLUTATHIONE_PEROXID_1"/>
    <property type="match status" value="1"/>
</dbReference>
<dbReference type="Pfam" id="PF00255">
    <property type="entry name" value="GSHPx"/>
    <property type="match status" value="1"/>
</dbReference>
<organism evidence="7 8">
    <name type="scientific">Solitalea agri</name>
    <dbReference type="NCBI Taxonomy" id="2953739"/>
    <lineage>
        <taxon>Bacteria</taxon>
        <taxon>Pseudomonadati</taxon>
        <taxon>Bacteroidota</taxon>
        <taxon>Sphingobacteriia</taxon>
        <taxon>Sphingobacteriales</taxon>
        <taxon>Sphingobacteriaceae</taxon>
        <taxon>Solitalea</taxon>
    </lineage>
</organism>
<dbReference type="SUPFAM" id="SSF52833">
    <property type="entry name" value="Thioredoxin-like"/>
    <property type="match status" value="1"/>
</dbReference>
<name>A0A9X2F165_9SPHI</name>
<dbReference type="PANTHER" id="PTHR11592:SF78">
    <property type="entry name" value="GLUTATHIONE PEROXIDASE"/>
    <property type="match status" value="1"/>
</dbReference>
<dbReference type="RefSeq" id="WP_252586513.1">
    <property type="nucleotide sequence ID" value="NZ_JAMWYS010000024.1"/>
</dbReference>
<evidence type="ECO:0000256" key="2">
    <source>
        <dbReference type="ARBA" id="ARBA00022559"/>
    </source>
</evidence>